<proteinExistence type="predicted"/>
<gene>
    <name evidence="1" type="ORF">Nmn1133_13970</name>
</gene>
<reference evidence="1 2" key="1">
    <citation type="submission" date="2018-11" db="EMBL/GenBank/DDBJ databases">
        <title>Genome sequences of Natronomonas sp. CBA1133.</title>
        <authorList>
            <person name="Roh S.W."/>
            <person name="Cha I.-T."/>
        </authorList>
    </citation>
    <scope>NUCLEOTIDE SEQUENCE [LARGE SCALE GENOMIC DNA]</scope>
    <source>
        <strain evidence="1 2">CBA1133</strain>
    </source>
</reference>
<name>A0AAJ4R577_9EURY</name>
<evidence type="ECO:0000313" key="2">
    <source>
        <dbReference type="Proteomes" id="UP000270581"/>
    </source>
</evidence>
<dbReference type="AlphaFoldDB" id="A0AAJ4R577"/>
<dbReference type="EMBL" id="RJJC01000003">
    <property type="protein sequence ID" value="RNJ22044.1"/>
    <property type="molecule type" value="Genomic_DNA"/>
</dbReference>
<protein>
    <submittedName>
        <fullName evidence="1">Uncharacterized protein</fullName>
    </submittedName>
</protein>
<accession>A0AAJ4R577</accession>
<comment type="caution">
    <text evidence="1">The sequence shown here is derived from an EMBL/GenBank/DDBJ whole genome shotgun (WGS) entry which is preliminary data.</text>
</comment>
<sequence length="106" mass="12192">MVEFPPGEEQHICAICREPFEEFDDEFASNYANLVCRTCDERAVNAEGESAKFGPHDGQGDNPVFIDGVKCWRRIRFGGAITRKDEFDCDSVGEFHRKHRDDYSDR</sequence>
<organism evidence="1 2">
    <name type="scientific">Halosegnis longus</name>
    <dbReference type="NCBI Taxonomy" id="2216012"/>
    <lineage>
        <taxon>Archaea</taxon>
        <taxon>Methanobacteriati</taxon>
        <taxon>Methanobacteriota</taxon>
        <taxon>Stenosarchaea group</taxon>
        <taxon>Halobacteria</taxon>
        <taxon>Halobacteriales</taxon>
        <taxon>Natronomonadaceae</taxon>
        <taxon>Halosegnis</taxon>
    </lineage>
</organism>
<evidence type="ECO:0000313" key="1">
    <source>
        <dbReference type="EMBL" id="RNJ22044.1"/>
    </source>
</evidence>
<keyword evidence="2" id="KW-1185">Reference proteome</keyword>
<dbReference type="Proteomes" id="UP000270581">
    <property type="component" value="Unassembled WGS sequence"/>
</dbReference>